<reference evidence="3" key="1">
    <citation type="submission" date="2013-12" db="EMBL/GenBank/DDBJ databases">
        <title>The Genome Sequence of Aphanomyces astaci APO3.</title>
        <authorList>
            <consortium name="The Broad Institute Genomics Platform"/>
            <person name="Russ C."/>
            <person name="Tyler B."/>
            <person name="van West P."/>
            <person name="Dieguez-Uribeondo J."/>
            <person name="Young S.K."/>
            <person name="Zeng Q."/>
            <person name="Gargeya S."/>
            <person name="Fitzgerald M."/>
            <person name="Abouelleil A."/>
            <person name="Alvarado L."/>
            <person name="Chapman S.B."/>
            <person name="Gainer-Dewar J."/>
            <person name="Goldberg J."/>
            <person name="Griggs A."/>
            <person name="Gujja S."/>
            <person name="Hansen M."/>
            <person name="Howarth C."/>
            <person name="Imamovic A."/>
            <person name="Ireland A."/>
            <person name="Larimer J."/>
            <person name="McCowan C."/>
            <person name="Murphy C."/>
            <person name="Pearson M."/>
            <person name="Poon T.W."/>
            <person name="Priest M."/>
            <person name="Roberts A."/>
            <person name="Saif S."/>
            <person name="Shea T."/>
            <person name="Sykes S."/>
            <person name="Wortman J."/>
            <person name="Nusbaum C."/>
            <person name="Birren B."/>
        </authorList>
    </citation>
    <scope>NUCLEOTIDE SEQUENCE [LARGE SCALE GENOMIC DNA]</scope>
    <source>
        <strain evidence="3">APO3</strain>
    </source>
</reference>
<dbReference type="AlphaFoldDB" id="W4FYS5"/>
<accession>W4FYS5</accession>
<dbReference type="EMBL" id="KI913153">
    <property type="protein sequence ID" value="ETV72625.1"/>
    <property type="molecule type" value="Genomic_DNA"/>
</dbReference>
<feature type="region of interest" description="Disordered" evidence="1">
    <location>
        <begin position="86"/>
        <end position="106"/>
    </location>
</feature>
<evidence type="ECO:0000256" key="1">
    <source>
        <dbReference type="SAM" id="MobiDB-lite"/>
    </source>
</evidence>
<dbReference type="VEuPathDB" id="FungiDB:H257_12375"/>
<evidence type="ECO:0000256" key="2">
    <source>
        <dbReference type="SAM" id="Phobius"/>
    </source>
</evidence>
<dbReference type="RefSeq" id="XP_009837853.1">
    <property type="nucleotide sequence ID" value="XM_009839551.1"/>
</dbReference>
<feature type="transmembrane region" description="Helical" evidence="2">
    <location>
        <begin position="12"/>
        <end position="44"/>
    </location>
</feature>
<evidence type="ECO:0000313" key="3">
    <source>
        <dbReference type="EMBL" id="ETV72625.1"/>
    </source>
</evidence>
<keyword evidence="2" id="KW-1133">Transmembrane helix</keyword>
<keyword evidence="2" id="KW-0472">Membrane</keyword>
<name>W4FYS5_APHAT</name>
<organism evidence="3">
    <name type="scientific">Aphanomyces astaci</name>
    <name type="common">Crayfish plague agent</name>
    <dbReference type="NCBI Taxonomy" id="112090"/>
    <lineage>
        <taxon>Eukaryota</taxon>
        <taxon>Sar</taxon>
        <taxon>Stramenopiles</taxon>
        <taxon>Oomycota</taxon>
        <taxon>Saprolegniomycetes</taxon>
        <taxon>Saprolegniales</taxon>
        <taxon>Verrucalvaceae</taxon>
        <taxon>Aphanomyces</taxon>
    </lineage>
</organism>
<proteinExistence type="predicted"/>
<gene>
    <name evidence="3" type="ORF">H257_12375</name>
</gene>
<keyword evidence="2" id="KW-0812">Transmembrane</keyword>
<dbReference type="GeneID" id="20814371"/>
<protein>
    <submittedName>
        <fullName evidence="3">Uncharacterized protein</fullName>
    </submittedName>
</protein>
<sequence>MKSTTPDTTNQVFLVPSVVVFTVAGVVVIFAASSAVVVSAGVVVSRVVLTLRWPAPSLETLETPKPEINQSLCSLRAYSRLETCSDPAKSTNPTARRGRSRAPSGGGACDRLLARWTFKLPVARLTVNDFTVNHV</sequence>